<protein>
    <submittedName>
        <fullName evidence="10">Deoxyribonuclease IV</fullName>
        <ecNumber evidence="10">3.1.21.2</ecNumber>
    </submittedName>
</protein>
<evidence type="ECO:0000256" key="8">
    <source>
        <dbReference type="ARBA" id="ARBA00023204"/>
    </source>
</evidence>
<proteinExistence type="inferred from homology"/>
<dbReference type="InterPro" id="IPR018246">
    <property type="entry name" value="AP_endonuc_F2_Zn_BS"/>
</dbReference>
<dbReference type="Proteomes" id="UP001597120">
    <property type="component" value="Unassembled WGS sequence"/>
</dbReference>
<dbReference type="NCBIfam" id="TIGR00587">
    <property type="entry name" value="nfo"/>
    <property type="match status" value="1"/>
</dbReference>
<dbReference type="InterPro" id="IPR013022">
    <property type="entry name" value="Xyl_isomerase-like_TIM-brl"/>
</dbReference>
<keyword evidence="11" id="KW-1185">Reference proteome</keyword>
<dbReference type="PROSITE" id="PS00731">
    <property type="entry name" value="AP_NUCLEASE_F2_3"/>
    <property type="match status" value="1"/>
</dbReference>
<evidence type="ECO:0000256" key="7">
    <source>
        <dbReference type="ARBA" id="ARBA00022833"/>
    </source>
</evidence>
<dbReference type="PANTHER" id="PTHR21445:SF0">
    <property type="entry name" value="APURINIC-APYRIMIDINIC ENDONUCLEASE"/>
    <property type="match status" value="1"/>
</dbReference>
<dbReference type="GO" id="GO:0008833">
    <property type="term" value="F:deoxyribonuclease IV (phage-T4-induced) activity"/>
    <property type="evidence" value="ECO:0007669"/>
    <property type="project" value="UniProtKB-EC"/>
</dbReference>
<organism evidence="10 11">
    <name type="scientific">Paenibacillus residui</name>
    <dbReference type="NCBI Taxonomy" id="629724"/>
    <lineage>
        <taxon>Bacteria</taxon>
        <taxon>Bacillati</taxon>
        <taxon>Bacillota</taxon>
        <taxon>Bacilli</taxon>
        <taxon>Bacillales</taxon>
        <taxon>Paenibacillaceae</taxon>
        <taxon>Paenibacillus</taxon>
    </lineage>
</organism>
<dbReference type="InterPro" id="IPR036237">
    <property type="entry name" value="Xyl_isomerase-like_sf"/>
</dbReference>
<keyword evidence="5" id="KW-0227">DNA damage</keyword>
<sequence>MRLGSHISIRHGYLQAAKTATAIGAGCFQYFPKNPRGLTLKSFDAGDGAACADYCREKDLLSVGHSPYPSNLAAEPSKLRDAIVASLINDLEIAECCGSEGIVVHFGKSKSKDPLEGYRYIIDTLNAILSGWKGRAKLLIENQAGEGTAMGTTFEELVQIRSLTDYPDKIGFCLDTCHAYASGLWNGKNWPELVERAGELGYFDHLVVVHLNDSVYPSGARKDRHANFGKGRIGEEAMLEFLMSPPIRRVPVILETAAGPDHTHKGEIRYILDKAAGFRSAVWS</sequence>
<evidence type="ECO:0000256" key="1">
    <source>
        <dbReference type="ARBA" id="ARBA00001947"/>
    </source>
</evidence>
<comment type="caution">
    <text evidence="10">The sequence shown here is derived from an EMBL/GenBank/DDBJ whole genome shotgun (WGS) entry which is preliminary data.</text>
</comment>
<evidence type="ECO:0000256" key="2">
    <source>
        <dbReference type="ARBA" id="ARBA00005340"/>
    </source>
</evidence>
<evidence type="ECO:0000256" key="4">
    <source>
        <dbReference type="ARBA" id="ARBA00022723"/>
    </source>
</evidence>
<evidence type="ECO:0000256" key="3">
    <source>
        <dbReference type="ARBA" id="ARBA00022722"/>
    </source>
</evidence>
<keyword evidence="6 10" id="KW-0378">Hydrolase</keyword>
<dbReference type="PROSITE" id="PS51432">
    <property type="entry name" value="AP_NUCLEASE_F2_4"/>
    <property type="match status" value="1"/>
</dbReference>
<comment type="cofactor">
    <cofactor evidence="1">
        <name>Zn(2+)</name>
        <dbReference type="ChEBI" id="CHEBI:29105"/>
    </cofactor>
</comment>
<dbReference type="PANTHER" id="PTHR21445">
    <property type="entry name" value="ENDONUCLEASE IV ENDODEOXYRIBONUCLEASE IV"/>
    <property type="match status" value="1"/>
</dbReference>
<keyword evidence="3" id="KW-0540">Nuclease</keyword>
<dbReference type="SUPFAM" id="SSF51658">
    <property type="entry name" value="Xylose isomerase-like"/>
    <property type="match status" value="1"/>
</dbReference>
<evidence type="ECO:0000313" key="11">
    <source>
        <dbReference type="Proteomes" id="UP001597120"/>
    </source>
</evidence>
<reference evidence="11" key="1">
    <citation type="journal article" date="2019" name="Int. J. Syst. Evol. Microbiol.">
        <title>The Global Catalogue of Microorganisms (GCM) 10K type strain sequencing project: providing services to taxonomists for standard genome sequencing and annotation.</title>
        <authorList>
            <consortium name="The Broad Institute Genomics Platform"/>
            <consortium name="The Broad Institute Genome Sequencing Center for Infectious Disease"/>
            <person name="Wu L."/>
            <person name="Ma J."/>
        </authorList>
    </citation>
    <scope>NUCLEOTIDE SEQUENCE [LARGE SCALE GENOMIC DNA]</scope>
    <source>
        <strain evidence="11">CCUG 57263</strain>
    </source>
</reference>
<dbReference type="Pfam" id="PF01261">
    <property type="entry name" value="AP_endonuc_2"/>
    <property type="match status" value="1"/>
</dbReference>
<keyword evidence="8" id="KW-0234">DNA repair</keyword>
<dbReference type="RefSeq" id="WP_379286434.1">
    <property type="nucleotide sequence ID" value="NZ_JBHTIU010000012.1"/>
</dbReference>
<dbReference type="PROSITE" id="PS00730">
    <property type="entry name" value="AP_NUCLEASE_F2_2"/>
    <property type="match status" value="1"/>
</dbReference>
<feature type="domain" description="Xylose isomerase-like TIM barrel" evidence="9">
    <location>
        <begin position="20"/>
        <end position="261"/>
    </location>
</feature>
<accession>A0ABW3D5C6</accession>
<evidence type="ECO:0000313" key="10">
    <source>
        <dbReference type="EMBL" id="MFD0868456.1"/>
    </source>
</evidence>
<dbReference type="InterPro" id="IPR001719">
    <property type="entry name" value="AP_endonuc_2"/>
</dbReference>
<keyword evidence="4" id="KW-0479">Metal-binding</keyword>
<dbReference type="EMBL" id="JBHTIU010000012">
    <property type="protein sequence ID" value="MFD0868456.1"/>
    <property type="molecule type" value="Genomic_DNA"/>
</dbReference>
<comment type="similarity">
    <text evidence="2">Belongs to the AP endonuclease 2 family.</text>
</comment>
<dbReference type="CDD" id="cd00019">
    <property type="entry name" value="AP2Ec"/>
    <property type="match status" value="1"/>
</dbReference>
<dbReference type="Gene3D" id="3.20.20.150">
    <property type="entry name" value="Divalent-metal-dependent TIM barrel enzymes"/>
    <property type="match status" value="1"/>
</dbReference>
<dbReference type="SMART" id="SM00518">
    <property type="entry name" value="AP2Ec"/>
    <property type="match status" value="1"/>
</dbReference>
<keyword evidence="7" id="KW-0862">Zinc</keyword>
<evidence type="ECO:0000256" key="6">
    <source>
        <dbReference type="ARBA" id="ARBA00022801"/>
    </source>
</evidence>
<dbReference type="EC" id="3.1.21.2" evidence="10"/>
<evidence type="ECO:0000256" key="5">
    <source>
        <dbReference type="ARBA" id="ARBA00022763"/>
    </source>
</evidence>
<name>A0ABW3D5C6_9BACL</name>
<gene>
    <name evidence="10" type="ORF">ACFQ03_04800</name>
</gene>
<evidence type="ECO:0000259" key="9">
    <source>
        <dbReference type="Pfam" id="PF01261"/>
    </source>
</evidence>